<gene>
    <name evidence="6" type="ORF">H5J25_12530</name>
</gene>
<dbReference type="GO" id="GO:0008658">
    <property type="term" value="F:penicillin binding"/>
    <property type="evidence" value="ECO:0007669"/>
    <property type="project" value="InterPro"/>
</dbReference>
<dbReference type="AlphaFoldDB" id="A0A974NT36"/>
<accession>A0A974NT36</accession>
<dbReference type="PANTHER" id="PTHR30627">
    <property type="entry name" value="PEPTIDOGLYCAN D,D-TRANSPEPTIDASE"/>
    <property type="match status" value="1"/>
</dbReference>
<dbReference type="InterPro" id="IPR050515">
    <property type="entry name" value="Beta-lactam/transpept"/>
</dbReference>
<evidence type="ECO:0000259" key="5">
    <source>
        <dbReference type="Pfam" id="PF03717"/>
    </source>
</evidence>
<keyword evidence="2" id="KW-0378">Hydrolase</keyword>
<dbReference type="Pfam" id="PF00905">
    <property type="entry name" value="Transpeptidase"/>
    <property type="match status" value="1"/>
</dbReference>
<proteinExistence type="predicted"/>
<sequence>MSIVVARPMPGRRPAGQRHALIQTAHMRLMILLLLFTAAIMVVLIRLAALAFASDTGSTRTAMIGENWSRADIVDRNGEPLARTIEAWGIGVHPGKILGDKRDLANRLAVLMPAHDAEYFYQRLTMDVNFTYLEHHASPSLVTQVHAIGEPALTFEKEAERLYPQSTMAAHVLGFLGHNKNDARIIEGQGGIERAFEDRLTNPAERGTPLALSLDYRVQAAMESELGASMTAFQAKGATGVVLDVATGEVIAMASLPVFNPNKVAGADRESLRNNVTQSVYELGSTFKPITMAAAMESGTVTSMARRFDATKPMKVGRFTIHDDRGHEQNRWLNIPETLIYSSNISTARIAKEIGVPRMQAMFRRLGFDTKPDIELREKGRPIWPKYWGDTTVMTTAYGHGIAVTPLQLANAYATLVNGGIWRPTTLLKVAPDKAPAGRRVLSEATSVRMRQLLRLIVLRGTGRKGEAPGYRVGGKTGTAEVPGAGGYSKTANVSTFAAAFPMDNPRYVVVTMMDSPKRVKENQFQTTAAYTAAPVVSRVVTRVGAMLGVMPDNGKDVDESDLLPLLWQAPGETRADAE</sequence>
<dbReference type="SUPFAM" id="SSF56519">
    <property type="entry name" value="Penicillin binding protein dimerisation domain"/>
    <property type="match status" value="1"/>
</dbReference>
<dbReference type="InterPro" id="IPR012338">
    <property type="entry name" value="Beta-lactam/transpept-like"/>
</dbReference>
<dbReference type="InterPro" id="IPR036138">
    <property type="entry name" value="PBP_dimer_sf"/>
</dbReference>
<evidence type="ECO:0000256" key="1">
    <source>
        <dbReference type="ARBA" id="ARBA00004370"/>
    </source>
</evidence>
<dbReference type="RefSeq" id="WP_202091491.1">
    <property type="nucleotide sequence ID" value="NZ_CP061035.1"/>
</dbReference>
<dbReference type="Proteomes" id="UP000595894">
    <property type="component" value="Chromosome"/>
</dbReference>
<comment type="subcellular location">
    <subcellularLocation>
        <location evidence="1">Membrane</location>
    </subcellularLocation>
</comment>
<dbReference type="Gene3D" id="3.30.450.330">
    <property type="match status" value="1"/>
</dbReference>
<dbReference type="EMBL" id="CP061035">
    <property type="protein sequence ID" value="QQV76313.1"/>
    <property type="molecule type" value="Genomic_DNA"/>
</dbReference>
<keyword evidence="3" id="KW-0472">Membrane</keyword>
<dbReference type="KEGG" id="sari:H5J25_12530"/>
<name>A0A974NT36_9SPHN</name>
<feature type="domain" description="Penicillin-binding protein dimerisation" evidence="5">
    <location>
        <begin position="69"/>
        <end position="200"/>
    </location>
</feature>
<evidence type="ECO:0000313" key="7">
    <source>
        <dbReference type="Proteomes" id="UP000595894"/>
    </source>
</evidence>
<dbReference type="GO" id="GO:0071555">
    <property type="term" value="P:cell wall organization"/>
    <property type="evidence" value="ECO:0007669"/>
    <property type="project" value="TreeGrafter"/>
</dbReference>
<dbReference type="GO" id="GO:0005886">
    <property type="term" value="C:plasma membrane"/>
    <property type="evidence" value="ECO:0007669"/>
    <property type="project" value="TreeGrafter"/>
</dbReference>
<feature type="domain" description="Penicillin-binding protein transpeptidase" evidence="4">
    <location>
        <begin position="239"/>
        <end position="526"/>
    </location>
</feature>
<evidence type="ECO:0000259" key="4">
    <source>
        <dbReference type="Pfam" id="PF00905"/>
    </source>
</evidence>
<reference evidence="7" key="1">
    <citation type="submission" date="2020-09" db="EMBL/GenBank/DDBJ databases">
        <title>Sphingomonas sp., a new species isolated from pork steak.</title>
        <authorList>
            <person name="Heidler von Heilborn D."/>
        </authorList>
    </citation>
    <scope>NUCLEOTIDE SEQUENCE [LARGE SCALE GENOMIC DNA]</scope>
</reference>
<evidence type="ECO:0000256" key="2">
    <source>
        <dbReference type="ARBA" id="ARBA00022645"/>
    </source>
</evidence>
<evidence type="ECO:0000256" key="3">
    <source>
        <dbReference type="ARBA" id="ARBA00023136"/>
    </source>
</evidence>
<organism evidence="6 7">
    <name type="scientific">Sphingomonas aliaeris</name>
    <dbReference type="NCBI Taxonomy" id="2759526"/>
    <lineage>
        <taxon>Bacteria</taxon>
        <taxon>Pseudomonadati</taxon>
        <taxon>Pseudomonadota</taxon>
        <taxon>Alphaproteobacteria</taxon>
        <taxon>Sphingomonadales</taxon>
        <taxon>Sphingomonadaceae</taxon>
        <taxon>Sphingomonas</taxon>
    </lineage>
</organism>
<keyword evidence="7" id="KW-1185">Reference proteome</keyword>
<dbReference type="InterPro" id="IPR001460">
    <property type="entry name" value="PCN-bd_Tpept"/>
</dbReference>
<protein>
    <submittedName>
        <fullName evidence="6">Penicillin-binding protein 2</fullName>
    </submittedName>
</protein>
<dbReference type="GO" id="GO:0004180">
    <property type="term" value="F:carboxypeptidase activity"/>
    <property type="evidence" value="ECO:0007669"/>
    <property type="project" value="UniProtKB-KW"/>
</dbReference>
<dbReference type="Pfam" id="PF03717">
    <property type="entry name" value="PBP_dimer"/>
    <property type="match status" value="1"/>
</dbReference>
<keyword evidence="2" id="KW-0121">Carboxypeptidase</keyword>
<dbReference type="PANTHER" id="PTHR30627:SF1">
    <property type="entry name" value="PEPTIDOGLYCAN D,D-TRANSPEPTIDASE FTSI"/>
    <property type="match status" value="1"/>
</dbReference>
<evidence type="ECO:0000313" key="6">
    <source>
        <dbReference type="EMBL" id="QQV76313.1"/>
    </source>
</evidence>
<dbReference type="SUPFAM" id="SSF56601">
    <property type="entry name" value="beta-lactamase/transpeptidase-like"/>
    <property type="match status" value="1"/>
</dbReference>
<keyword evidence="2" id="KW-0645">Protease</keyword>
<dbReference type="InterPro" id="IPR005311">
    <property type="entry name" value="PBP_dimer"/>
</dbReference>
<dbReference type="Gene3D" id="3.90.1310.10">
    <property type="entry name" value="Penicillin-binding protein 2a (Domain 2)"/>
    <property type="match status" value="1"/>
</dbReference>
<dbReference type="Gene3D" id="3.40.710.10">
    <property type="entry name" value="DD-peptidase/beta-lactamase superfamily"/>
    <property type="match status" value="1"/>
</dbReference>